<name>A0AAV2BJP7_9ARAC</name>
<dbReference type="InterPro" id="IPR000504">
    <property type="entry name" value="RRM_dom"/>
</dbReference>
<dbReference type="CDD" id="cd12412">
    <property type="entry name" value="RRM_DAZL_BOULE"/>
    <property type="match status" value="1"/>
</dbReference>
<dbReference type="SUPFAM" id="SSF54928">
    <property type="entry name" value="RNA-binding domain, RBD"/>
    <property type="match status" value="1"/>
</dbReference>
<dbReference type="InterPro" id="IPR035979">
    <property type="entry name" value="RBD_domain_sf"/>
</dbReference>
<evidence type="ECO:0000256" key="8">
    <source>
        <dbReference type="PROSITE-ProRule" id="PRU00176"/>
    </source>
</evidence>
<dbReference type="FunFam" id="3.30.70.330:FF:000167">
    <property type="entry name" value="protein boule-like isoform X1"/>
    <property type="match status" value="1"/>
</dbReference>
<dbReference type="InterPro" id="IPR034988">
    <property type="entry name" value="DAZ_BOULE_RRM"/>
</dbReference>
<keyword evidence="4" id="KW-0221">Differentiation</keyword>
<sequence>MSTSSAEGSGSLSPSPVAPNAPKFGTLIPNRIFVGGIAANTTESELHQLFAAYGNVKATKIILDRAGVSKGYGFVTFETEEEARKIQKEADIILKDKKLNIAPAIKKQPFARVYDFSCAVLSKKALHLLEKGHHFSEGLKLGLKLTCRGLS</sequence>
<dbReference type="GO" id="GO:0070935">
    <property type="term" value="P:3'-UTR-mediated mRNA stabilization"/>
    <property type="evidence" value="ECO:0007669"/>
    <property type="project" value="TreeGrafter"/>
</dbReference>
<evidence type="ECO:0000313" key="10">
    <source>
        <dbReference type="EMBL" id="CAL1296132.1"/>
    </source>
</evidence>
<dbReference type="PANTHER" id="PTHR11176:SF57">
    <property type="entry name" value="PROTEIN BOULE"/>
    <property type="match status" value="1"/>
</dbReference>
<comment type="subcellular location">
    <subcellularLocation>
        <location evidence="1">Cytoplasm</location>
    </subcellularLocation>
</comment>
<protein>
    <recommendedName>
        <fullName evidence="9">RRM domain-containing protein</fullName>
    </recommendedName>
</protein>
<evidence type="ECO:0000256" key="1">
    <source>
        <dbReference type="ARBA" id="ARBA00004496"/>
    </source>
</evidence>
<evidence type="ECO:0000259" key="9">
    <source>
        <dbReference type="PROSITE" id="PS50102"/>
    </source>
</evidence>
<dbReference type="GO" id="GO:0030154">
    <property type="term" value="P:cell differentiation"/>
    <property type="evidence" value="ECO:0007669"/>
    <property type="project" value="UniProtKB-KW"/>
</dbReference>
<proteinExistence type="predicted"/>
<evidence type="ECO:0000256" key="7">
    <source>
        <dbReference type="ARBA" id="ARBA00022884"/>
    </source>
</evidence>
<organism evidence="10 11">
    <name type="scientific">Larinioides sclopetarius</name>
    <dbReference type="NCBI Taxonomy" id="280406"/>
    <lineage>
        <taxon>Eukaryota</taxon>
        <taxon>Metazoa</taxon>
        <taxon>Ecdysozoa</taxon>
        <taxon>Arthropoda</taxon>
        <taxon>Chelicerata</taxon>
        <taxon>Arachnida</taxon>
        <taxon>Araneae</taxon>
        <taxon>Araneomorphae</taxon>
        <taxon>Entelegynae</taxon>
        <taxon>Araneoidea</taxon>
        <taxon>Araneidae</taxon>
        <taxon>Larinioides</taxon>
    </lineage>
</organism>
<dbReference type="GO" id="GO:0003730">
    <property type="term" value="F:mRNA 3'-UTR binding"/>
    <property type="evidence" value="ECO:0007669"/>
    <property type="project" value="TreeGrafter"/>
</dbReference>
<dbReference type="EMBL" id="CAXIEN010000389">
    <property type="protein sequence ID" value="CAL1296132.1"/>
    <property type="molecule type" value="Genomic_DNA"/>
</dbReference>
<gene>
    <name evidence="10" type="ORF">LARSCL_LOCUS19642</name>
</gene>
<accession>A0AAV2BJP7</accession>
<evidence type="ECO:0000256" key="2">
    <source>
        <dbReference type="ARBA" id="ARBA00022473"/>
    </source>
</evidence>
<dbReference type="InterPro" id="IPR012677">
    <property type="entry name" value="Nucleotide-bd_a/b_plait_sf"/>
</dbReference>
<keyword evidence="6" id="KW-0744">Spermatogenesis</keyword>
<dbReference type="PANTHER" id="PTHR11176">
    <property type="entry name" value="BOULE-RELATED"/>
    <property type="match status" value="1"/>
</dbReference>
<reference evidence="10 11" key="1">
    <citation type="submission" date="2024-04" db="EMBL/GenBank/DDBJ databases">
        <authorList>
            <person name="Rising A."/>
            <person name="Reimegard J."/>
            <person name="Sonavane S."/>
            <person name="Akerstrom W."/>
            <person name="Nylinder S."/>
            <person name="Hedman E."/>
            <person name="Kallberg Y."/>
        </authorList>
    </citation>
    <scope>NUCLEOTIDE SEQUENCE [LARGE SCALE GENOMIC DNA]</scope>
</reference>
<evidence type="ECO:0000256" key="6">
    <source>
        <dbReference type="ARBA" id="ARBA00022871"/>
    </source>
</evidence>
<dbReference type="GO" id="GO:0008494">
    <property type="term" value="F:translation activator activity"/>
    <property type="evidence" value="ECO:0007669"/>
    <property type="project" value="TreeGrafter"/>
</dbReference>
<dbReference type="GO" id="GO:0007283">
    <property type="term" value="P:spermatogenesis"/>
    <property type="evidence" value="ECO:0007669"/>
    <property type="project" value="UniProtKB-KW"/>
</dbReference>
<dbReference type="GO" id="GO:0005737">
    <property type="term" value="C:cytoplasm"/>
    <property type="evidence" value="ECO:0007669"/>
    <property type="project" value="UniProtKB-SubCell"/>
</dbReference>
<dbReference type="Pfam" id="PF00076">
    <property type="entry name" value="RRM_1"/>
    <property type="match status" value="1"/>
</dbReference>
<evidence type="ECO:0000256" key="3">
    <source>
        <dbReference type="ARBA" id="ARBA00022490"/>
    </source>
</evidence>
<dbReference type="SMART" id="SM00360">
    <property type="entry name" value="RRM"/>
    <property type="match status" value="1"/>
</dbReference>
<dbReference type="PROSITE" id="PS50102">
    <property type="entry name" value="RRM"/>
    <property type="match status" value="1"/>
</dbReference>
<keyword evidence="3" id="KW-0963">Cytoplasm</keyword>
<dbReference type="AlphaFoldDB" id="A0AAV2BJP7"/>
<evidence type="ECO:0000256" key="4">
    <source>
        <dbReference type="ARBA" id="ARBA00022782"/>
    </source>
</evidence>
<comment type="caution">
    <text evidence="10">The sequence shown here is derived from an EMBL/GenBank/DDBJ whole genome shotgun (WGS) entry which is preliminary data.</text>
</comment>
<keyword evidence="7 8" id="KW-0694">RNA-binding</keyword>
<dbReference type="Gene3D" id="3.30.70.330">
    <property type="match status" value="1"/>
</dbReference>
<feature type="domain" description="RRM" evidence="9">
    <location>
        <begin position="30"/>
        <end position="106"/>
    </location>
</feature>
<evidence type="ECO:0000256" key="5">
    <source>
        <dbReference type="ARBA" id="ARBA00022845"/>
    </source>
</evidence>
<keyword evidence="5" id="KW-0810">Translation regulation</keyword>
<keyword evidence="11" id="KW-1185">Reference proteome</keyword>
<dbReference type="GO" id="GO:0045948">
    <property type="term" value="P:positive regulation of translational initiation"/>
    <property type="evidence" value="ECO:0007669"/>
    <property type="project" value="TreeGrafter"/>
</dbReference>
<evidence type="ECO:0000313" key="11">
    <source>
        <dbReference type="Proteomes" id="UP001497382"/>
    </source>
</evidence>
<dbReference type="Proteomes" id="UP001497382">
    <property type="component" value="Unassembled WGS sequence"/>
</dbReference>
<dbReference type="GO" id="GO:0051321">
    <property type="term" value="P:meiotic cell cycle"/>
    <property type="evidence" value="ECO:0007669"/>
    <property type="project" value="UniProtKB-ARBA"/>
</dbReference>
<keyword evidence="2" id="KW-0217">Developmental protein</keyword>